<dbReference type="PANTHER" id="PTHR19862">
    <property type="entry name" value="WD REPEAT-CONTAINING PROTEIN 48"/>
    <property type="match status" value="1"/>
</dbReference>
<keyword evidence="1" id="KW-0472">Membrane</keyword>
<evidence type="ECO:0000313" key="2">
    <source>
        <dbReference type="EMBL" id="PNH03205.1"/>
    </source>
</evidence>
<organism evidence="2 3">
    <name type="scientific">Tetrabaena socialis</name>
    <dbReference type="NCBI Taxonomy" id="47790"/>
    <lineage>
        <taxon>Eukaryota</taxon>
        <taxon>Viridiplantae</taxon>
        <taxon>Chlorophyta</taxon>
        <taxon>core chlorophytes</taxon>
        <taxon>Chlorophyceae</taxon>
        <taxon>CS clade</taxon>
        <taxon>Chlamydomonadales</taxon>
        <taxon>Tetrabaenaceae</taxon>
        <taxon>Tetrabaena</taxon>
    </lineage>
</organism>
<sequence>MVVKGFQKGALRGEMEVLTVHLQYFVIISRLPVAYPESINKLQAMLKAVTGAESVIGFSTSCFFPLQDSAGQARAQLMGALLMPCAIIASCLAVWAIRGGHIVRATLQDPLARVDQSMRLLHQLAVVLMAGIFVLYPSLANAAFSVFACYLIDDNSGTFPNLQKATWPHGYWLRNMNAECYSGLHLHVYVPIGIASALVFCCLPPLVSFVLLWCNRRQLNDPRCQRQYGFLYMRYRPRFWFWECVLQLQELSMVAVEVFGRGMAAVAYQILLMQAAFMLMMMINMTCSPYKSRLLMHLEFLSLGVLSLTVTLSLYFVMGDLQLAGTVAVSKVWRDCLLLHSLHPATCTL</sequence>
<dbReference type="AlphaFoldDB" id="A0A2J7ZSG6"/>
<dbReference type="OrthoDB" id="544717at2759"/>
<keyword evidence="1" id="KW-0812">Transmembrane</keyword>
<dbReference type="EMBL" id="PGGS01000534">
    <property type="protein sequence ID" value="PNH03205.1"/>
    <property type="molecule type" value="Genomic_DNA"/>
</dbReference>
<reference evidence="2 3" key="1">
    <citation type="journal article" date="2017" name="Mol. Biol. Evol.">
        <title>The 4-celled Tetrabaena socialis nuclear genome reveals the essential components for genetic control of cell number at the origin of multicellularity in the volvocine lineage.</title>
        <authorList>
            <person name="Featherston J."/>
            <person name="Arakaki Y."/>
            <person name="Hanschen E.R."/>
            <person name="Ferris P.J."/>
            <person name="Michod R.E."/>
            <person name="Olson B.J.S.C."/>
            <person name="Nozaki H."/>
            <person name="Durand P.M."/>
        </authorList>
    </citation>
    <scope>NUCLEOTIDE SEQUENCE [LARGE SCALE GENOMIC DNA]</scope>
    <source>
        <strain evidence="2 3">NIES-571</strain>
    </source>
</reference>
<dbReference type="Proteomes" id="UP000236333">
    <property type="component" value="Unassembled WGS sequence"/>
</dbReference>
<feature type="transmembrane region" description="Helical" evidence="1">
    <location>
        <begin position="118"/>
        <end position="136"/>
    </location>
</feature>
<keyword evidence="3" id="KW-1185">Reference proteome</keyword>
<dbReference type="GO" id="GO:0043130">
    <property type="term" value="F:ubiquitin binding"/>
    <property type="evidence" value="ECO:0007669"/>
    <property type="project" value="TreeGrafter"/>
</dbReference>
<evidence type="ECO:0000256" key="1">
    <source>
        <dbReference type="SAM" id="Phobius"/>
    </source>
</evidence>
<name>A0A2J7ZSG6_9CHLO</name>
<accession>A0A2J7ZSG6</accession>
<keyword evidence="1" id="KW-1133">Transmembrane helix</keyword>
<evidence type="ECO:0008006" key="4">
    <source>
        <dbReference type="Google" id="ProtNLM"/>
    </source>
</evidence>
<protein>
    <recommendedName>
        <fullName evidence="4">TRP C-terminal domain-containing protein</fullName>
    </recommendedName>
</protein>
<comment type="caution">
    <text evidence="2">The sequence shown here is derived from an EMBL/GenBank/DDBJ whole genome shotgun (WGS) entry which is preliminary data.</text>
</comment>
<dbReference type="GO" id="GO:0000724">
    <property type="term" value="P:double-strand break repair via homologous recombination"/>
    <property type="evidence" value="ECO:0007669"/>
    <property type="project" value="TreeGrafter"/>
</dbReference>
<feature type="transmembrane region" description="Helical" evidence="1">
    <location>
        <begin position="266"/>
        <end position="286"/>
    </location>
</feature>
<dbReference type="PANTHER" id="PTHR19862:SF14">
    <property type="entry name" value="WD REPEAT-CONTAINING PROTEIN 48"/>
    <property type="match status" value="1"/>
</dbReference>
<dbReference type="InterPro" id="IPR051246">
    <property type="entry name" value="WDR48"/>
</dbReference>
<evidence type="ECO:0000313" key="3">
    <source>
        <dbReference type="Proteomes" id="UP000236333"/>
    </source>
</evidence>
<proteinExistence type="predicted"/>
<gene>
    <name evidence="2" type="ORF">TSOC_010752</name>
</gene>
<feature type="transmembrane region" description="Helical" evidence="1">
    <location>
        <begin position="188"/>
        <end position="213"/>
    </location>
</feature>
<feature type="transmembrane region" description="Helical" evidence="1">
    <location>
        <begin position="298"/>
        <end position="318"/>
    </location>
</feature>
<feature type="transmembrane region" description="Helical" evidence="1">
    <location>
        <begin position="75"/>
        <end position="97"/>
    </location>
</feature>